<keyword evidence="3" id="KW-1133">Transmembrane helix</keyword>
<evidence type="ECO:0000313" key="5">
    <source>
        <dbReference type="Proteomes" id="UP000001823"/>
    </source>
</evidence>
<feature type="transmembrane region" description="Helical" evidence="3">
    <location>
        <begin position="81"/>
        <end position="103"/>
    </location>
</feature>
<evidence type="ECO:0000256" key="3">
    <source>
        <dbReference type="SAM" id="Phobius"/>
    </source>
</evidence>
<keyword evidence="5" id="KW-1185">Reference proteome</keyword>
<dbReference type="GO" id="GO:0016020">
    <property type="term" value="C:membrane"/>
    <property type="evidence" value="ECO:0007669"/>
    <property type="project" value="InterPro"/>
</dbReference>
<dbReference type="GO" id="GO:0008654">
    <property type="term" value="P:phospholipid biosynthetic process"/>
    <property type="evidence" value="ECO:0007669"/>
    <property type="project" value="InterPro"/>
</dbReference>
<gene>
    <name evidence="4" type="ordered locus">CPF_0561</name>
</gene>
<keyword evidence="3" id="KW-0812">Transmembrane</keyword>
<keyword evidence="1 2" id="KW-0808">Transferase</keyword>
<keyword evidence="3" id="KW-0472">Membrane</keyword>
<reference evidence="4 5" key="1">
    <citation type="journal article" date="2006" name="Genome Res.">
        <title>Skewed genomic variability in strains of the toxigenic bacterial pathogen, Clostridium perfringens.</title>
        <authorList>
            <person name="Myers G.S."/>
            <person name="Rasko D.A."/>
            <person name="Cheung J.K."/>
            <person name="Ravel J."/>
            <person name="Seshadri R."/>
            <person name="Deboy R.T."/>
            <person name="Ren Q."/>
            <person name="Varga J."/>
            <person name="Awad M.M."/>
            <person name="Brinkac L.M."/>
            <person name="Daugherty S.C."/>
            <person name="Haft D.H."/>
            <person name="Dodson R.J."/>
            <person name="Madupu R."/>
            <person name="Nelson W.C."/>
            <person name="Rosovitz M.J."/>
            <person name="Sullivan S.A."/>
            <person name="Khouri H."/>
            <person name="Dimitrov G.I."/>
            <person name="Watkins K.L."/>
            <person name="Mulligan S."/>
            <person name="Benton J."/>
            <person name="Radune D."/>
            <person name="Fisher D.J."/>
            <person name="Atkins H.S."/>
            <person name="Hiscox T."/>
            <person name="Jost B.H."/>
            <person name="Billington S.J."/>
            <person name="Songer J.G."/>
            <person name="McClane B.A."/>
            <person name="Titball R.W."/>
            <person name="Rood J.I."/>
            <person name="Melville S.B."/>
            <person name="Paulsen I.T."/>
        </authorList>
    </citation>
    <scope>NUCLEOTIDE SEQUENCE [LARGE SCALE GENOMIC DNA]</scope>
    <source>
        <strain evidence="5">ATCC 13124 / DSM 756 / JCM 1290 / NCIMB 6125 / NCTC 8237 / S 107 / Type A</strain>
    </source>
</reference>
<name>A0A0H2YTL1_CLOP1</name>
<dbReference type="AlphaFoldDB" id="A0A0H2YTL1"/>
<dbReference type="HOGENOM" id="CLU_080384_2_0_9"/>
<dbReference type="Pfam" id="PF01066">
    <property type="entry name" value="CDP-OH_P_transf"/>
    <property type="match status" value="1"/>
</dbReference>
<feature type="transmembrane region" description="Helical" evidence="3">
    <location>
        <begin position="110"/>
        <end position="133"/>
    </location>
</feature>
<dbReference type="InterPro" id="IPR000462">
    <property type="entry name" value="CDP-OH_P_trans"/>
</dbReference>
<dbReference type="STRING" id="195103.CPF_0561"/>
<protein>
    <submittedName>
        <fullName evidence="4">CDP-alcohol phosphatidyltransferase family protein</fullName>
    </submittedName>
</protein>
<dbReference type="InterPro" id="IPR048254">
    <property type="entry name" value="CDP_ALCOHOL_P_TRANSF_CS"/>
</dbReference>
<dbReference type="PROSITE" id="PS00379">
    <property type="entry name" value="CDP_ALCOHOL_P_TRANSF"/>
    <property type="match status" value="1"/>
</dbReference>
<evidence type="ECO:0000256" key="2">
    <source>
        <dbReference type="RuleBase" id="RU003750"/>
    </source>
</evidence>
<organism evidence="4 5">
    <name type="scientific">Clostridium perfringens (strain ATCC 13124 / DSM 756 / JCM 1290 / NCIMB 6125 / NCTC 8237 / Type A)</name>
    <dbReference type="NCBI Taxonomy" id="195103"/>
    <lineage>
        <taxon>Bacteria</taxon>
        <taxon>Bacillati</taxon>
        <taxon>Bacillota</taxon>
        <taxon>Clostridia</taxon>
        <taxon>Eubacteriales</taxon>
        <taxon>Clostridiaceae</taxon>
        <taxon>Clostridium</taxon>
    </lineage>
</organism>
<dbReference type="eggNOG" id="COG0558">
    <property type="taxonomic scope" value="Bacteria"/>
</dbReference>
<dbReference type="PaxDb" id="195103-CPF_0561"/>
<dbReference type="InterPro" id="IPR043130">
    <property type="entry name" value="CDP-OH_PTrfase_TM_dom"/>
</dbReference>
<feature type="transmembrane region" description="Helical" evidence="3">
    <location>
        <begin position="153"/>
        <end position="184"/>
    </location>
</feature>
<comment type="similarity">
    <text evidence="2">Belongs to the CDP-alcohol phosphatidyltransferase class-I family.</text>
</comment>
<dbReference type="GO" id="GO:0016780">
    <property type="term" value="F:phosphotransferase activity, for other substituted phosphate groups"/>
    <property type="evidence" value="ECO:0007669"/>
    <property type="project" value="InterPro"/>
</dbReference>
<dbReference type="RefSeq" id="WP_003457789.1">
    <property type="nucleotide sequence ID" value="NC_008261.1"/>
</dbReference>
<dbReference type="Proteomes" id="UP000001823">
    <property type="component" value="Chromosome"/>
</dbReference>
<dbReference type="Gene3D" id="1.20.120.1760">
    <property type="match status" value="1"/>
</dbReference>
<dbReference type="EMBL" id="CP000246">
    <property type="protein sequence ID" value="ABG84081.1"/>
    <property type="molecule type" value="Genomic_DNA"/>
</dbReference>
<proteinExistence type="inferred from homology"/>
<sequence length="195" mass="21866">MLDTYGRKYVNPIIDLGANTLLKLRLTPNGVSIIALIIGVLSSVFLYFDKLILSVVFLWISGYLDSVDGAMARKKNLTSPFGTLLDITFDRIVELSIIFVLALKFQNSRLYLLILTMMILISMTIFLTVGALAQNNGMKSFRYQAGLAERSEGFICFSLMILLSSIKLNLVTNIFSLIIFITIIQRALEAKRLLK</sequence>
<accession>A0A0H2YTL1</accession>
<feature type="transmembrane region" description="Helical" evidence="3">
    <location>
        <begin position="33"/>
        <end position="61"/>
    </location>
</feature>
<dbReference type="KEGG" id="cpf:CPF_0561"/>
<evidence type="ECO:0000313" key="4">
    <source>
        <dbReference type="EMBL" id="ABG84081.1"/>
    </source>
</evidence>
<evidence type="ECO:0000256" key="1">
    <source>
        <dbReference type="ARBA" id="ARBA00022679"/>
    </source>
</evidence>